<feature type="compositionally biased region" description="Basic and acidic residues" evidence="1">
    <location>
        <begin position="33"/>
        <end position="47"/>
    </location>
</feature>
<sequence>MENSGKVEHPLDVTMPAERSRDQSLQKYQVFRDNTDPNQKRKKKESIDIDHINVQKAFFIKTTVEIRNQSNQSSKRKREVPVSLADTVKMNEQFNPNMEQIIISTFHDQPKCTAILHANPHIFQRSTPRTASVGRKYVLDLRQEQKNQKIAKQLIKQTHKYPFPLITTPEEVNFGQIPAMKKGPSRTKFQLRNISLKTVSFRITAPQNDFINLSYTPQKLQTGTQTTVWVDLDPKYPVAQLTEMEIPLTVSVLGEESTLTVLVRGIILSGGAD</sequence>
<dbReference type="InterPro" id="IPR013783">
    <property type="entry name" value="Ig-like_fold"/>
</dbReference>
<evidence type="ECO:0008006" key="4">
    <source>
        <dbReference type="Google" id="ProtNLM"/>
    </source>
</evidence>
<name>A0A5J4VG91_9EUKA</name>
<reference evidence="2 3" key="1">
    <citation type="submission" date="2019-03" db="EMBL/GenBank/DDBJ databases">
        <title>Single cell metagenomics reveals metabolic interactions within the superorganism composed of flagellate Streblomastix strix and complex community of Bacteroidetes bacteria on its surface.</title>
        <authorList>
            <person name="Treitli S.C."/>
            <person name="Kolisko M."/>
            <person name="Husnik F."/>
            <person name="Keeling P."/>
            <person name="Hampl V."/>
        </authorList>
    </citation>
    <scope>NUCLEOTIDE SEQUENCE [LARGE SCALE GENOMIC DNA]</scope>
    <source>
        <strain evidence="2">ST1C</strain>
    </source>
</reference>
<evidence type="ECO:0000256" key="1">
    <source>
        <dbReference type="SAM" id="MobiDB-lite"/>
    </source>
</evidence>
<dbReference type="EMBL" id="SNRW01007300">
    <property type="protein sequence ID" value="KAA6381485.1"/>
    <property type="molecule type" value="Genomic_DNA"/>
</dbReference>
<accession>A0A5J4VG91</accession>
<protein>
    <recommendedName>
        <fullName evidence="4">MSP domain-containing protein</fullName>
    </recommendedName>
</protein>
<dbReference type="AlphaFoldDB" id="A0A5J4VG91"/>
<evidence type="ECO:0000313" key="3">
    <source>
        <dbReference type="Proteomes" id="UP000324800"/>
    </source>
</evidence>
<dbReference type="Gene3D" id="2.60.40.10">
    <property type="entry name" value="Immunoglobulins"/>
    <property type="match status" value="1"/>
</dbReference>
<feature type="region of interest" description="Disordered" evidence="1">
    <location>
        <begin position="1"/>
        <end position="47"/>
    </location>
</feature>
<comment type="caution">
    <text evidence="2">The sequence shown here is derived from an EMBL/GenBank/DDBJ whole genome shotgun (WGS) entry which is preliminary data.</text>
</comment>
<organism evidence="2 3">
    <name type="scientific">Streblomastix strix</name>
    <dbReference type="NCBI Taxonomy" id="222440"/>
    <lineage>
        <taxon>Eukaryota</taxon>
        <taxon>Metamonada</taxon>
        <taxon>Preaxostyla</taxon>
        <taxon>Oxymonadida</taxon>
        <taxon>Streblomastigidae</taxon>
        <taxon>Streblomastix</taxon>
    </lineage>
</organism>
<gene>
    <name evidence="2" type="ORF">EZS28_022989</name>
</gene>
<dbReference type="Proteomes" id="UP000324800">
    <property type="component" value="Unassembled WGS sequence"/>
</dbReference>
<evidence type="ECO:0000313" key="2">
    <source>
        <dbReference type="EMBL" id="KAA6381485.1"/>
    </source>
</evidence>
<proteinExistence type="predicted"/>
<feature type="compositionally biased region" description="Basic and acidic residues" evidence="1">
    <location>
        <begin position="1"/>
        <end position="11"/>
    </location>
</feature>